<dbReference type="InterPro" id="IPR012946">
    <property type="entry name" value="X8"/>
</dbReference>
<keyword evidence="7 16" id="KW-0378">Hydrolase</keyword>
<dbReference type="SUPFAM" id="SSF51445">
    <property type="entry name" value="(Trans)glycosidases"/>
    <property type="match status" value="1"/>
</dbReference>
<keyword evidence="5" id="KW-0325">Glycoprotein</keyword>
<dbReference type="GO" id="GO:0005886">
    <property type="term" value="C:plasma membrane"/>
    <property type="evidence" value="ECO:0007669"/>
    <property type="project" value="UniProtKB-SubCell"/>
</dbReference>
<dbReference type="GO" id="GO:0005975">
    <property type="term" value="P:carbohydrate metabolic process"/>
    <property type="evidence" value="ECO:0007669"/>
    <property type="project" value="InterPro"/>
</dbReference>
<proteinExistence type="inferred from homology"/>
<dbReference type="FunFam" id="1.20.58.1040:FF:000003">
    <property type="entry name" value="glucan endo-1,3-beta-glucosidase 7"/>
    <property type="match status" value="1"/>
</dbReference>
<comment type="similarity">
    <text evidence="3 13">Belongs to the glycosyl hydrolase 17 family.</text>
</comment>
<dbReference type="InterPro" id="IPR000490">
    <property type="entry name" value="Glyco_hydro_17"/>
</dbReference>
<evidence type="ECO:0000256" key="10">
    <source>
        <dbReference type="ARBA" id="ARBA00023295"/>
    </source>
</evidence>
<evidence type="ECO:0000256" key="5">
    <source>
        <dbReference type="ARBA" id="ARBA00022622"/>
    </source>
</evidence>
<dbReference type="GO" id="GO:0098552">
    <property type="term" value="C:side of membrane"/>
    <property type="evidence" value="ECO:0007669"/>
    <property type="project" value="UniProtKB-KW"/>
</dbReference>
<dbReference type="FunFam" id="3.20.20.80:FF:000002">
    <property type="entry name" value="Glucan endo-1,3-beta-glucosidase 3"/>
    <property type="match status" value="1"/>
</dbReference>
<comment type="catalytic activity">
    <reaction evidence="1">
        <text>Hydrolysis of (1-&gt;3)-beta-D-glucosidic linkages in (1-&gt;3)-beta-D-glucans.</text>
        <dbReference type="EC" id="3.2.1.39"/>
    </reaction>
</comment>
<evidence type="ECO:0000256" key="6">
    <source>
        <dbReference type="ARBA" id="ARBA00022729"/>
    </source>
</evidence>
<dbReference type="AlphaFoldDB" id="A0A2P5B7I0"/>
<evidence type="ECO:0000256" key="3">
    <source>
        <dbReference type="ARBA" id="ARBA00008773"/>
    </source>
</evidence>
<feature type="domain" description="X8" evidence="15">
    <location>
        <begin position="349"/>
        <end position="432"/>
    </location>
</feature>
<comment type="subcellular location">
    <subcellularLocation>
        <location evidence="2">Cell membrane</location>
        <topology evidence="2">Lipid-anchor</topology>
        <topology evidence="2">GPI-anchor</topology>
    </subcellularLocation>
</comment>
<keyword evidence="8" id="KW-0611">Plant defense</keyword>
<dbReference type="Pfam" id="PF07983">
    <property type="entry name" value="X8"/>
    <property type="match status" value="1"/>
</dbReference>
<evidence type="ECO:0000256" key="9">
    <source>
        <dbReference type="ARBA" id="ARBA00023157"/>
    </source>
</evidence>
<accession>A0A2P5B7I0</accession>
<keyword evidence="10" id="KW-0326">Glycosidase</keyword>
<evidence type="ECO:0000256" key="4">
    <source>
        <dbReference type="ARBA" id="ARBA00012780"/>
    </source>
</evidence>
<evidence type="ECO:0000256" key="14">
    <source>
        <dbReference type="SAM" id="SignalP"/>
    </source>
</evidence>
<evidence type="ECO:0000256" key="2">
    <source>
        <dbReference type="ARBA" id="ARBA00004609"/>
    </source>
</evidence>
<dbReference type="GO" id="GO:0042973">
    <property type="term" value="F:glucan endo-1,3-beta-D-glucosidase activity"/>
    <property type="evidence" value="ECO:0007669"/>
    <property type="project" value="UniProtKB-EC"/>
</dbReference>
<dbReference type="GO" id="GO:0006952">
    <property type="term" value="P:defense response"/>
    <property type="evidence" value="ECO:0007669"/>
    <property type="project" value="UniProtKB-KW"/>
</dbReference>
<evidence type="ECO:0000313" key="17">
    <source>
        <dbReference type="Proteomes" id="UP000237105"/>
    </source>
</evidence>
<reference evidence="17" key="1">
    <citation type="submission" date="2016-06" db="EMBL/GenBank/DDBJ databases">
        <title>Parallel loss of symbiosis genes in relatives of nitrogen-fixing non-legume Parasponia.</title>
        <authorList>
            <person name="Van Velzen R."/>
            <person name="Holmer R."/>
            <person name="Bu F."/>
            <person name="Rutten L."/>
            <person name="Van Zeijl A."/>
            <person name="Liu W."/>
            <person name="Santuari L."/>
            <person name="Cao Q."/>
            <person name="Sharma T."/>
            <person name="Shen D."/>
            <person name="Roswanjaya Y."/>
            <person name="Wardhani T."/>
            <person name="Kalhor M.S."/>
            <person name="Jansen J."/>
            <person name="Van den Hoogen J."/>
            <person name="Gungor B."/>
            <person name="Hartog M."/>
            <person name="Hontelez J."/>
            <person name="Verver J."/>
            <person name="Yang W.-C."/>
            <person name="Schijlen E."/>
            <person name="Repin R."/>
            <person name="Schilthuizen M."/>
            <person name="Schranz E."/>
            <person name="Heidstra R."/>
            <person name="Miyata K."/>
            <person name="Fedorova E."/>
            <person name="Kohlen W."/>
            <person name="Bisseling T."/>
            <person name="Smit S."/>
            <person name="Geurts R."/>
        </authorList>
    </citation>
    <scope>NUCLEOTIDE SEQUENCE [LARGE SCALE GENOMIC DNA]</scope>
    <source>
        <strain evidence="17">cv. WU1-14</strain>
    </source>
</reference>
<organism evidence="16 17">
    <name type="scientific">Parasponia andersonii</name>
    <name type="common">Sponia andersonii</name>
    <dbReference type="NCBI Taxonomy" id="3476"/>
    <lineage>
        <taxon>Eukaryota</taxon>
        <taxon>Viridiplantae</taxon>
        <taxon>Streptophyta</taxon>
        <taxon>Embryophyta</taxon>
        <taxon>Tracheophyta</taxon>
        <taxon>Spermatophyta</taxon>
        <taxon>Magnoliopsida</taxon>
        <taxon>eudicotyledons</taxon>
        <taxon>Gunneridae</taxon>
        <taxon>Pentapetalae</taxon>
        <taxon>rosids</taxon>
        <taxon>fabids</taxon>
        <taxon>Rosales</taxon>
        <taxon>Cannabaceae</taxon>
        <taxon>Parasponia</taxon>
    </lineage>
</organism>
<dbReference type="PANTHER" id="PTHR32227">
    <property type="entry name" value="GLUCAN ENDO-1,3-BETA-GLUCOSIDASE BG1-RELATED-RELATED"/>
    <property type="match status" value="1"/>
</dbReference>
<comment type="caution">
    <text evidence="16">The sequence shown here is derived from an EMBL/GenBank/DDBJ whole genome shotgun (WGS) entry which is preliminary data.</text>
</comment>
<keyword evidence="5" id="KW-0449">Lipoprotein</keyword>
<keyword evidence="5" id="KW-0336">GPI-anchor</keyword>
<evidence type="ECO:0000256" key="7">
    <source>
        <dbReference type="ARBA" id="ARBA00022801"/>
    </source>
</evidence>
<keyword evidence="17" id="KW-1185">Reference proteome</keyword>
<evidence type="ECO:0000259" key="15">
    <source>
        <dbReference type="SMART" id="SM00768"/>
    </source>
</evidence>
<evidence type="ECO:0000256" key="11">
    <source>
        <dbReference type="ARBA" id="ARBA00033335"/>
    </source>
</evidence>
<dbReference type="Pfam" id="PF00332">
    <property type="entry name" value="Glyco_hydro_17"/>
    <property type="match status" value="1"/>
</dbReference>
<evidence type="ECO:0000256" key="8">
    <source>
        <dbReference type="ARBA" id="ARBA00022821"/>
    </source>
</evidence>
<evidence type="ECO:0000256" key="13">
    <source>
        <dbReference type="RuleBase" id="RU004335"/>
    </source>
</evidence>
<dbReference type="Proteomes" id="UP000237105">
    <property type="component" value="Unassembled WGS sequence"/>
</dbReference>
<dbReference type="Gene3D" id="1.20.58.1040">
    <property type="match status" value="1"/>
</dbReference>
<dbReference type="InterPro" id="IPR017853">
    <property type="entry name" value="GH"/>
</dbReference>
<dbReference type="EC" id="3.2.1.39" evidence="4"/>
<dbReference type="SMART" id="SM00768">
    <property type="entry name" value="X8"/>
    <property type="match status" value="1"/>
</dbReference>
<dbReference type="EMBL" id="JXTB01000344">
    <property type="protein sequence ID" value="PON44731.1"/>
    <property type="molecule type" value="Genomic_DNA"/>
</dbReference>
<dbReference type="InterPro" id="IPR044965">
    <property type="entry name" value="Glyco_hydro_17_plant"/>
</dbReference>
<protein>
    <recommendedName>
        <fullName evidence="4">glucan endo-1,3-beta-D-glucosidase</fullName>
        <ecNumber evidence="4">3.2.1.39</ecNumber>
    </recommendedName>
    <alternativeName>
        <fullName evidence="11">(1-&gt;3)-beta-glucan endohydrolase</fullName>
    </alternativeName>
    <alternativeName>
        <fullName evidence="12">Beta-1,3-endoglucanase</fullName>
    </alternativeName>
</protein>
<dbReference type="Gene3D" id="3.20.20.80">
    <property type="entry name" value="Glycosidases"/>
    <property type="match status" value="1"/>
</dbReference>
<evidence type="ECO:0000256" key="12">
    <source>
        <dbReference type="ARBA" id="ARBA00033417"/>
    </source>
</evidence>
<keyword evidence="6 14" id="KW-0732">Signal</keyword>
<keyword evidence="9" id="KW-1015">Disulfide bond</keyword>
<sequence>MATSLLFSLLLLYLSAAGDAIGVNYGTLANNLPAPEAVANFLKTQTTVDRVKIFDANPDILRAFADSGIVVTVTVGNGEIVGLTDPKVARRWVSDHIKPFHPRTRINYIAVGNEVLHWGDKFQVAKLVPAMKSLHHALLLEGIKDIKVTSPHSLGILSVSEPPSAARFRRGYDKAIFAPMLKFLTETNAPLMVNPYPYFGYNPKNPNYSLFKPNRGIHDPATGITYTNMFDQLLDAVHIAAKSVGYGGVDLVVGETGWASACEWEVCSIQNAMDYNSNLIKHVNSGKGTPLMPNRKFETYLFALFNENLKPGPLGERNWGLFQPDFTPVYDVGILRNGQKPGSGSWGKKWCVPKLEASSQALQANIDYVCSSGVDCKPIQPGGPCFEPNDVRSHASFVMNSFYQINGRHDYNCDFAKTGVLTTANPNLVCKRASEDQKRVLIVVRLKASWEN</sequence>
<evidence type="ECO:0000313" key="16">
    <source>
        <dbReference type="EMBL" id="PON44731.1"/>
    </source>
</evidence>
<feature type="signal peptide" evidence="14">
    <location>
        <begin position="1"/>
        <end position="20"/>
    </location>
</feature>
<name>A0A2P5B7I0_PARAD</name>
<dbReference type="STRING" id="3476.A0A2P5B7I0"/>
<keyword evidence="5" id="KW-0472">Membrane</keyword>
<dbReference type="OrthoDB" id="1938138at2759"/>
<feature type="chain" id="PRO_5015168432" description="glucan endo-1,3-beta-D-glucosidase" evidence="14">
    <location>
        <begin position="21"/>
        <end position="452"/>
    </location>
</feature>
<evidence type="ECO:0000256" key="1">
    <source>
        <dbReference type="ARBA" id="ARBA00000382"/>
    </source>
</evidence>
<gene>
    <name evidence="16" type="ORF">PanWU01x14_264200</name>
</gene>